<accession>A0A1Y2A9I4</accession>
<proteinExistence type="predicted"/>
<dbReference type="EMBL" id="MCFA01000003">
    <property type="protein sequence ID" value="ORY19193.1"/>
    <property type="molecule type" value="Genomic_DNA"/>
</dbReference>
<protein>
    <submittedName>
        <fullName evidence="2">Uncharacterized protein</fullName>
    </submittedName>
</protein>
<dbReference type="Proteomes" id="UP000193144">
    <property type="component" value="Unassembled WGS sequence"/>
</dbReference>
<dbReference type="AlphaFoldDB" id="A0A1Y2A9I4"/>
<name>A0A1Y2A9I4_9PLEO</name>
<evidence type="ECO:0000256" key="1">
    <source>
        <dbReference type="SAM" id="MobiDB-lite"/>
    </source>
</evidence>
<dbReference type="OrthoDB" id="3799620at2759"/>
<keyword evidence="3" id="KW-1185">Reference proteome</keyword>
<organism evidence="2 3">
    <name type="scientific">Clohesyomyces aquaticus</name>
    <dbReference type="NCBI Taxonomy" id="1231657"/>
    <lineage>
        <taxon>Eukaryota</taxon>
        <taxon>Fungi</taxon>
        <taxon>Dikarya</taxon>
        <taxon>Ascomycota</taxon>
        <taxon>Pezizomycotina</taxon>
        <taxon>Dothideomycetes</taxon>
        <taxon>Pleosporomycetidae</taxon>
        <taxon>Pleosporales</taxon>
        <taxon>Lindgomycetaceae</taxon>
        <taxon>Clohesyomyces</taxon>
    </lineage>
</organism>
<reference evidence="2 3" key="1">
    <citation type="submission" date="2016-07" db="EMBL/GenBank/DDBJ databases">
        <title>Pervasive Adenine N6-methylation of Active Genes in Fungi.</title>
        <authorList>
            <consortium name="DOE Joint Genome Institute"/>
            <person name="Mondo S.J."/>
            <person name="Dannebaum R.O."/>
            <person name="Kuo R.C."/>
            <person name="Labutti K."/>
            <person name="Haridas S."/>
            <person name="Kuo A."/>
            <person name="Salamov A."/>
            <person name="Ahrendt S.R."/>
            <person name="Lipzen A."/>
            <person name="Sullivan W."/>
            <person name="Andreopoulos W.B."/>
            <person name="Clum A."/>
            <person name="Lindquist E."/>
            <person name="Daum C."/>
            <person name="Ramamoorthy G.K."/>
            <person name="Gryganskyi A."/>
            <person name="Culley D."/>
            <person name="Magnuson J.K."/>
            <person name="James T.Y."/>
            <person name="O'Malley M.A."/>
            <person name="Stajich J.E."/>
            <person name="Spatafora J.W."/>
            <person name="Visel A."/>
            <person name="Grigoriev I.V."/>
        </authorList>
    </citation>
    <scope>NUCLEOTIDE SEQUENCE [LARGE SCALE GENOMIC DNA]</scope>
    <source>
        <strain evidence="2 3">CBS 115471</strain>
    </source>
</reference>
<comment type="caution">
    <text evidence="2">The sequence shown here is derived from an EMBL/GenBank/DDBJ whole genome shotgun (WGS) entry which is preliminary data.</text>
</comment>
<gene>
    <name evidence="2" type="ORF">BCR34DRAFT_595632</name>
</gene>
<evidence type="ECO:0000313" key="2">
    <source>
        <dbReference type="EMBL" id="ORY19193.1"/>
    </source>
</evidence>
<sequence length="359" mass="41518">MTDSIISLRSLSPEPPTAEPTALPPLFRLPRELRNKIYAYLLQGSNFEFLEHILRLTLLYSSQNSSPAFHGLPLWLLTCKQILSEALHQFHHHARCTQISLRRDVSLKWCNHCRPAPSQYPLAFGDAHLLRVHQIQSIELDNIEFTYFIKYPEGTPATLFLNRGHPILPLEHWLRSRRDSLRNLKLGFVVPVSWPAVYGIGEWKVDLSPIRYLGTPMKVEFVVKEPRVMNREVGNLRACATVLEILQMGLEDVARSLVGRKGFGWIVRDWIEEVGRVEGQVEGTWEHEWHVQVKRARKEVGKRDVGNLGLVYWKAYPHPSQSYERKVREDGNDDCIEWVCSRTGERLVVEVFHCDKSES</sequence>
<feature type="region of interest" description="Disordered" evidence="1">
    <location>
        <begin position="1"/>
        <end position="23"/>
    </location>
</feature>
<evidence type="ECO:0000313" key="3">
    <source>
        <dbReference type="Proteomes" id="UP000193144"/>
    </source>
</evidence>